<name>A0AAD5JZK7_9FUNG</name>
<keyword evidence="1" id="KW-0812">Transmembrane</keyword>
<accession>A0AAD5JZK7</accession>
<organism evidence="2 3">
    <name type="scientific">Phascolomyces articulosus</name>
    <dbReference type="NCBI Taxonomy" id="60185"/>
    <lineage>
        <taxon>Eukaryota</taxon>
        <taxon>Fungi</taxon>
        <taxon>Fungi incertae sedis</taxon>
        <taxon>Mucoromycota</taxon>
        <taxon>Mucoromycotina</taxon>
        <taxon>Mucoromycetes</taxon>
        <taxon>Mucorales</taxon>
        <taxon>Lichtheimiaceae</taxon>
        <taxon>Phascolomyces</taxon>
    </lineage>
</organism>
<dbReference type="EMBL" id="JAIXMP010000014">
    <property type="protein sequence ID" value="KAI9262233.1"/>
    <property type="molecule type" value="Genomic_DNA"/>
</dbReference>
<reference evidence="2" key="2">
    <citation type="submission" date="2023-02" db="EMBL/GenBank/DDBJ databases">
        <authorList>
            <consortium name="DOE Joint Genome Institute"/>
            <person name="Mondo S.J."/>
            <person name="Chang Y."/>
            <person name="Wang Y."/>
            <person name="Ahrendt S."/>
            <person name="Andreopoulos W."/>
            <person name="Barry K."/>
            <person name="Beard J."/>
            <person name="Benny G.L."/>
            <person name="Blankenship S."/>
            <person name="Bonito G."/>
            <person name="Cuomo C."/>
            <person name="Desiro A."/>
            <person name="Gervers K.A."/>
            <person name="Hundley H."/>
            <person name="Kuo A."/>
            <person name="LaButti K."/>
            <person name="Lang B.F."/>
            <person name="Lipzen A."/>
            <person name="O'Donnell K."/>
            <person name="Pangilinan J."/>
            <person name="Reynolds N."/>
            <person name="Sandor L."/>
            <person name="Smith M.W."/>
            <person name="Tsang A."/>
            <person name="Grigoriev I.V."/>
            <person name="Stajich J.E."/>
            <person name="Spatafora J.W."/>
        </authorList>
    </citation>
    <scope>NUCLEOTIDE SEQUENCE</scope>
    <source>
        <strain evidence="2">RSA 2281</strain>
    </source>
</reference>
<sequence>MLALFMTSITTNNSLSLPTSLPTTLLLLVIYHHYNDNNCLKCRTLILLLHIGVNSTIVESIGKIFIVKE</sequence>
<protein>
    <submittedName>
        <fullName evidence="2">Uncharacterized protein</fullName>
    </submittedName>
</protein>
<evidence type="ECO:0000313" key="2">
    <source>
        <dbReference type="EMBL" id="KAI9262233.1"/>
    </source>
</evidence>
<keyword evidence="1" id="KW-0472">Membrane</keyword>
<dbReference type="AlphaFoldDB" id="A0AAD5JZK7"/>
<keyword evidence="3" id="KW-1185">Reference proteome</keyword>
<proteinExistence type="predicted"/>
<evidence type="ECO:0000313" key="3">
    <source>
        <dbReference type="Proteomes" id="UP001209540"/>
    </source>
</evidence>
<reference evidence="2" key="1">
    <citation type="journal article" date="2022" name="IScience">
        <title>Evolution of zygomycete secretomes and the origins of terrestrial fungal ecologies.</title>
        <authorList>
            <person name="Chang Y."/>
            <person name="Wang Y."/>
            <person name="Mondo S."/>
            <person name="Ahrendt S."/>
            <person name="Andreopoulos W."/>
            <person name="Barry K."/>
            <person name="Beard J."/>
            <person name="Benny G.L."/>
            <person name="Blankenship S."/>
            <person name="Bonito G."/>
            <person name="Cuomo C."/>
            <person name="Desiro A."/>
            <person name="Gervers K.A."/>
            <person name="Hundley H."/>
            <person name="Kuo A."/>
            <person name="LaButti K."/>
            <person name="Lang B.F."/>
            <person name="Lipzen A."/>
            <person name="O'Donnell K."/>
            <person name="Pangilinan J."/>
            <person name="Reynolds N."/>
            <person name="Sandor L."/>
            <person name="Smith M.E."/>
            <person name="Tsang A."/>
            <person name="Grigoriev I.V."/>
            <person name="Stajich J.E."/>
            <person name="Spatafora J.W."/>
        </authorList>
    </citation>
    <scope>NUCLEOTIDE SEQUENCE</scope>
    <source>
        <strain evidence="2">RSA 2281</strain>
    </source>
</reference>
<gene>
    <name evidence="2" type="ORF">BDA99DRAFT_510602</name>
</gene>
<feature type="transmembrane region" description="Helical" evidence="1">
    <location>
        <begin position="15"/>
        <end position="34"/>
    </location>
</feature>
<dbReference type="Proteomes" id="UP001209540">
    <property type="component" value="Unassembled WGS sequence"/>
</dbReference>
<keyword evidence="1" id="KW-1133">Transmembrane helix</keyword>
<feature type="transmembrane region" description="Helical" evidence="1">
    <location>
        <begin position="46"/>
        <end position="66"/>
    </location>
</feature>
<comment type="caution">
    <text evidence="2">The sequence shown here is derived from an EMBL/GenBank/DDBJ whole genome shotgun (WGS) entry which is preliminary data.</text>
</comment>
<evidence type="ECO:0000256" key="1">
    <source>
        <dbReference type="SAM" id="Phobius"/>
    </source>
</evidence>